<proteinExistence type="predicted"/>
<name>A0A1E3RVC4_9MYCO</name>
<evidence type="ECO:0000313" key="3">
    <source>
        <dbReference type="Proteomes" id="UP000094243"/>
    </source>
</evidence>
<dbReference type="OrthoDB" id="4507307at2"/>
<dbReference type="Pfam" id="PF23212">
    <property type="entry name" value="DUF7064"/>
    <property type="match status" value="1"/>
</dbReference>
<dbReference type="Proteomes" id="UP000094243">
    <property type="component" value="Unassembled WGS sequence"/>
</dbReference>
<dbReference type="EMBL" id="MIGZ01000058">
    <property type="protein sequence ID" value="ODQ93810.1"/>
    <property type="molecule type" value="Genomic_DNA"/>
</dbReference>
<dbReference type="InterPro" id="IPR055492">
    <property type="entry name" value="DUF7064"/>
</dbReference>
<organism evidence="2 3">
    <name type="scientific">Mycolicibacterium holsaticum</name>
    <dbReference type="NCBI Taxonomy" id="152142"/>
    <lineage>
        <taxon>Bacteria</taxon>
        <taxon>Bacillati</taxon>
        <taxon>Actinomycetota</taxon>
        <taxon>Actinomycetes</taxon>
        <taxon>Mycobacteriales</taxon>
        <taxon>Mycobacteriaceae</taxon>
        <taxon>Mycolicibacterium</taxon>
    </lineage>
</organism>
<evidence type="ECO:0000259" key="1">
    <source>
        <dbReference type="Pfam" id="PF23212"/>
    </source>
</evidence>
<keyword evidence="3" id="KW-1185">Reference proteome</keyword>
<dbReference type="AlphaFoldDB" id="A0A1E3RVC4"/>
<dbReference type="RefSeq" id="WP_069405393.1">
    <property type="nucleotide sequence ID" value="NZ_MIGZ01000058.1"/>
</dbReference>
<protein>
    <recommendedName>
        <fullName evidence="1">DUF7064 domain-containing protein</fullName>
    </recommendedName>
</protein>
<dbReference type="SUPFAM" id="SSF159245">
    <property type="entry name" value="AttH-like"/>
    <property type="match status" value="1"/>
</dbReference>
<reference evidence="3" key="1">
    <citation type="submission" date="2016-09" db="EMBL/GenBank/DDBJ databases">
        <authorList>
            <person name="Greninger A.L."/>
            <person name="Jerome K.R."/>
            <person name="Mcnair B."/>
            <person name="Wallis C."/>
            <person name="Fang F."/>
        </authorList>
    </citation>
    <scope>NUCLEOTIDE SEQUENCE [LARGE SCALE GENOMIC DNA]</scope>
    <source>
        <strain evidence="3">M7</strain>
    </source>
</reference>
<feature type="domain" description="DUF7064" evidence="1">
    <location>
        <begin position="194"/>
        <end position="318"/>
    </location>
</feature>
<comment type="caution">
    <text evidence="2">The sequence shown here is derived from an EMBL/GenBank/DDBJ whole genome shotgun (WGS) entry which is preliminary data.</text>
</comment>
<accession>A0A1E3RVC4</accession>
<evidence type="ECO:0000313" key="2">
    <source>
        <dbReference type="EMBL" id="ODQ93810.1"/>
    </source>
</evidence>
<gene>
    <name evidence="2" type="ORF">BHQ17_11835</name>
</gene>
<sequence length="334" mass="36205">MTDASDDRIQPLADDRPANWSENLILTSFDRSSGLSVYVHMGRMAPEADVWEGVLSVFLPDREHLLVSRTFGSDACRSAASSGNLVFSCDTPLQRWSLRYDGMARRVTSSAAAAAPIADGPVERLRVDLTLDGLHDAWVMNKAALSQQSWGHFHLEQACRVHGHVVVEGSPIPIECTGFRDHTYGARSYGPLTHEAWVNCVFPSGRVIMAMLVEEAGAPPLRTGFVVAEGLARPLTMVAAPALTSAAGLPAAVEVTLETGAKRTTAAVVQCHAMSYTLQAPVGFSLGVSYEDPDSVVLVEGPAIFDWDGEQGFGWLERLRRVRALQRPNVRAPR</sequence>